<dbReference type="AlphaFoldDB" id="A0A1V3C8T1"/>
<dbReference type="InterPro" id="IPR016181">
    <property type="entry name" value="Acyl_CoA_acyltransferase"/>
</dbReference>
<feature type="domain" description="N-acetyltransferase" evidence="1">
    <location>
        <begin position="18"/>
        <end position="180"/>
    </location>
</feature>
<dbReference type="PANTHER" id="PTHR43441:SF10">
    <property type="entry name" value="ACETYLTRANSFERASE"/>
    <property type="match status" value="1"/>
</dbReference>
<dbReference type="InterPro" id="IPR000182">
    <property type="entry name" value="GNAT_dom"/>
</dbReference>
<dbReference type="PANTHER" id="PTHR43441">
    <property type="entry name" value="RIBOSOMAL-PROTEIN-SERINE ACETYLTRANSFERASE"/>
    <property type="match status" value="1"/>
</dbReference>
<dbReference type="GO" id="GO:0008999">
    <property type="term" value="F:protein-N-terminal-alanine acetyltransferase activity"/>
    <property type="evidence" value="ECO:0007669"/>
    <property type="project" value="TreeGrafter"/>
</dbReference>
<dbReference type="Proteomes" id="UP000189004">
    <property type="component" value="Unassembled WGS sequence"/>
</dbReference>
<organism evidence="2 3">
    <name type="scientific">Nocardiopsis sinuspersici</name>
    <dbReference type="NCBI Taxonomy" id="501010"/>
    <lineage>
        <taxon>Bacteria</taxon>
        <taxon>Bacillati</taxon>
        <taxon>Actinomycetota</taxon>
        <taxon>Actinomycetes</taxon>
        <taxon>Streptosporangiales</taxon>
        <taxon>Nocardiopsidaceae</taxon>
        <taxon>Nocardiopsis</taxon>
    </lineage>
</organism>
<sequence>MPSTPPPWPVTPPAHGRVVLRRPSGADVPMVRELSTDPYVPTIGSLTPNASPAEALAWVHRQHDRYTAGAGFSFTVADARTDAALGACGLWLHSLAVGRATVGYSVAPSARGRGVAADALSALTAFGWEVPGLFRIEAYIEPWNAASARTAERVGYVREGLLRSHQPIGGRRRDMLLYATVRTVHGDPP</sequence>
<dbReference type="Gene3D" id="3.40.630.30">
    <property type="match status" value="1"/>
</dbReference>
<evidence type="ECO:0000259" key="1">
    <source>
        <dbReference type="PROSITE" id="PS51186"/>
    </source>
</evidence>
<reference evidence="3" key="1">
    <citation type="submission" date="2016-08" db="EMBL/GenBank/DDBJ databases">
        <authorList>
            <person name="Tokovenko B."/>
            <person name="Kalinowski J."/>
        </authorList>
    </citation>
    <scope>NUCLEOTIDE SEQUENCE [LARGE SCALE GENOMIC DNA]</scope>
    <source>
        <strain evidence="3">UTMC102</strain>
    </source>
</reference>
<dbReference type="InterPro" id="IPR051908">
    <property type="entry name" value="Ribosomal_N-acetyltransferase"/>
</dbReference>
<accession>A0A1V3C8T1</accession>
<keyword evidence="2" id="KW-0808">Transferase</keyword>
<dbReference type="GO" id="GO:1990189">
    <property type="term" value="F:protein N-terminal-serine acetyltransferase activity"/>
    <property type="evidence" value="ECO:0007669"/>
    <property type="project" value="TreeGrafter"/>
</dbReference>
<dbReference type="STRING" id="501010.NOSIN_12525"/>
<keyword evidence="3" id="KW-1185">Reference proteome</keyword>
<comment type="caution">
    <text evidence="2">The sequence shown here is derived from an EMBL/GenBank/DDBJ whole genome shotgun (WGS) entry which is preliminary data.</text>
</comment>
<evidence type="ECO:0000313" key="2">
    <source>
        <dbReference type="EMBL" id="OOC57181.1"/>
    </source>
</evidence>
<name>A0A1V3C8T1_9ACTN</name>
<proteinExistence type="predicted"/>
<dbReference type="GO" id="GO:0005737">
    <property type="term" value="C:cytoplasm"/>
    <property type="evidence" value="ECO:0007669"/>
    <property type="project" value="TreeGrafter"/>
</dbReference>
<gene>
    <name evidence="2" type="ORF">NOSIN_12525</name>
</gene>
<protein>
    <submittedName>
        <fullName evidence="2">GNAT family N-acetyltransferase</fullName>
    </submittedName>
</protein>
<evidence type="ECO:0000313" key="3">
    <source>
        <dbReference type="Proteomes" id="UP000189004"/>
    </source>
</evidence>
<dbReference type="SUPFAM" id="SSF55729">
    <property type="entry name" value="Acyl-CoA N-acyltransferases (Nat)"/>
    <property type="match status" value="1"/>
</dbReference>
<dbReference type="EMBL" id="MCOK01000001">
    <property type="protein sequence ID" value="OOC57181.1"/>
    <property type="molecule type" value="Genomic_DNA"/>
</dbReference>
<dbReference type="PROSITE" id="PS51186">
    <property type="entry name" value="GNAT"/>
    <property type="match status" value="1"/>
</dbReference>
<dbReference type="Pfam" id="PF13302">
    <property type="entry name" value="Acetyltransf_3"/>
    <property type="match status" value="1"/>
</dbReference>